<organism evidence="1 2">
    <name type="scientific">Mucilaginibacter pocheonensis</name>
    <dbReference type="NCBI Taxonomy" id="398050"/>
    <lineage>
        <taxon>Bacteria</taxon>
        <taxon>Pseudomonadati</taxon>
        <taxon>Bacteroidota</taxon>
        <taxon>Sphingobacteriia</taxon>
        <taxon>Sphingobacteriales</taxon>
        <taxon>Sphingobacteriaceae</taxon>
        <taxon>Mucilaginibacter</taxon>
    </lineage>
</organism>
<gene>
    <name evidence="1" type="ORF">J2W55_004802</name>
</gene>
<keyword evidence="2" id="KW-1185">Reference proteome</keyword>
<comment type="caution">
    <text evidence="1">The sequence shown here is derived from an EMBL/GenBank/DDBJ whole genome shotgun (WGS) entry which is preliminary data.</text>
</comment>
<evidence type="ECO:0000313" key="2">
    <source>
        <dbReference type="Proteomes" id="UP001247620"/>
    </source>
</evidence>
<name>A0ABU1THN6_9SPHI</name>
<accession>A0ABU1THN6</accession>
<evidence type="ECO:0000313" key="1">
    <source>
        <dbReference type="EMBL" id="MDR6944934.1"/>
    </source>
</evidence>
<dbReference type="RefSeq" id="WP_310102022.1">
    <property type="nucleotide sequence ID" value="NZ_JAVDUU010000005.1"/>
</dbReference>
<sequence length="146" mass="16425">MNILSIADQLIIFSRYIGQQVVINSLLNNEISTGTLTGVKQNGILVNADNVSRWIPFYDNFRICEVKLLLKPLKKLTPDIITAANNLPVQAFITPYYQQLGFDMPVFISPGHTCNSRYVQELNLADYRSAEEICQQNALLLAFESA</sequence>
<dbReference type="Proteomes" id="UP001247620">
    <property type="component" value="Unassembled WGS sequence"/>
</dbReference>
<reference evidence="1 2" key="1">
    <citation type="submission" date="2023-07" db="EMBL/GenBank/DDBJ databases">
        <title>Sorghum-associated microbial communities from plants grown in Nebraska, USA.</title>
        <authorList>
            <person name="Schachtman D."/>
        </authorList>
    </citation>
    <scope>NUCLEOTIDE SEQUENCE [LARGE SCALE GENOMIC DNA]</scope>
    <source>
        <strain evidence="1 2">3262</strain>
    </source>
</reference>
<proteinExistence type="predicted"/>
<dbReference type="EMBL" id="JAVDUU010000005">
    <property type="protein sequence ID" value="MDR6944934.1"/>
    <property type="molecule type" value="Genomic_DNA"/>
</dbReference>
<protein>
    <submittedName>
        <fullName evidence="1">Uncharacterized protein</fullName>
    </submittedName>
</protein>